<keyword evidence="4" id="KW-1185">Reference proteome</keyword>
<dbReference type="Proteomes" id="UP000467379">
    <property type="component" value="Plasmid pJCM12687"/>
</dbReference>
<dbReference type="RefSeq" id="WP_083133712.1">
    <property type="nucleotide sequence ID" value="NZ_AP022607.1"/>
</dbReference>
<dbReference type="EMBL" id="MVHM01000020">
    <property type="protein sequence ID" value="ORA33120.1"/>
    <property type="molecule type" value="Genomic_DNA"/>
</dbReference>
<reference evidence="1 4" key="2">
    <citation type="journal article" date="2019" name="Emerg. Microbes Infect.">
        <title>Comprehensive subspecies identification of 175 nontuberculous mycobacteria species based on 7547 genomic profiles.</title>
        <authorList>
            <person name="Matsumoto Y."/>
            <person name="Kinjo T."/>
            <person name="Motooka D."/>
            <person name="Nabeya D."/>
            <person name="Jung N."/>
            <person name="Uechi K."/>
            <person name="Horii T."/>
            <person name="Iida T."/>
            <person name="Fujita J."/>
            <person name="Nakamura S."/>
        </authorList>
    </citation>
    <scope>NUCLEOTIDE SEQUENCE [LARGE SCALE GENOMIC DNA]</scope>
    <source>
        <strain evidence="1 4">JCM 12687</strain>
        <plasmid evidence="1">pJCM12687</plasmid>
    </source>
</reference>
<protein>
    <submittedName>
        <fullName evidence="2">Uncharacterized protein</fullName>
    </submittedName>
</protein>
<proteinExistence type="predicted"/>
<dbReference type="Proteomes" id="UP000192441">
    <property type="component" value="Unassembled WGS sequence"/>
</dbReference>
<dbReference type="OrthoDB" id="4623781at2"/>
<accession>A0A7I7WEY7</accession>
<dbReference type="EMBL" id="AP022607">
    <property type="protein sequence ID" value="BBZ15355.1"/>
    <property type="molecule type" value="Genomic_DNA"/>
</dbReference>
<keyword evidence="1" id="KW-0614">Plasmid</keyword>
<name>A0A7I7WEY7_9MYCO</name>
<sequence>MDIDYGLAYDFIDDRDGRPLQLRFRCDWMPADSANTVEATGQLIAMIADPLRTDYADIVTISRPHVQCADIEKALDDWQTWAMLTDETVNLAEIRRRIHAAGLD</sequence>
<evidence type="ECO:0000313" key="3">
    <source>
        <dbReference type="Proteomes" id="UP000192441"/>
    </source>
</evidence>
<geneLocation type="plasmid" evidence="1 4">
    <name>pJCM12687</name>
</geneLocation>
<evidence type="ECO:0000313" key="1">
    <source>
        <dbReference type="EMBL" id="BBZ15355.1"/>
    </source>
</evidence>
<reference evidence="1" key="3">
    <citation type="submission" date="2020-02" db="EMBL/GenBank/DDBJ databases">
        <authorList>
            <person name="Matsumoto Y."/>
            <person name="Motooka D."/>
            <person name="Nakamura S."/>
        </authorList>
    </citation>
    <scope>NUCLEOTIDE SEQUENCE</scope>
    <source>
        <strain evidence="1">JCM 12687</strain>
        <plasmid evidence="1">pJCM12687</plasmid>
    </source>
</reference>
<reference evidence="2 3" key="1">
    <citation type="submission" date="2016-12" db="EMBL/GenBank/DDBJ databases">
        <title>The new phylogeny of genus Mycobacterium.</title>
        <authorList>
            <person name="Tortoli E."/>
            <person name="Trovato A."/>
            <person name="Cirillo D.M."/>
        </authorList>
    </citation>
    <scope>NUCLEOTIDE SEQUENCE [LARGE SCALE GENOMIC DNA]</scope>
    <source>
        <strain evidence="2 3">DSM 44624</strain>
    </source>
</reference>
<dbReference type="AlphaFoldDB" id="A0A7I7WEY7"/>
<evidence type="ECO:0000313" key="4">
    <source>
        <dbReference type="Proteomes" id="UP000467379"/>
    </source>
</evidence>
<evidence type="ECO:0000313" key="2">
    <source>
        <dbReference type="EMBL" id="ORA33120.1"/>
    </source>
</evidence>
<organism evidence="2 3">
    <name type="scientific">Mycobacterium branderi</name>
    <dbReference type="NCBI Taxonomy" id="43348"/>
    <lineage>
        <taxon>Bacteria</taxon>
        <taxon>Bacillati</taxon>
        <taxon>Actinomycetota</taxon>
        <taxon>Actinomycetes</taxon>
        <taxon>Mycobacteriales</taxon>
        <taxon>Mycobacteriaceae</taxon>
        <taxon>Mycobacterium</taxon>
    </lineage>
</organism>
<gene>
    <name evidence="2" type="ORF">BST20_22925</name>
    <name evidence="1" type="ORF">MBRA_55500</name>
</gene>